<dbReference type="EC" id="6.2.1.1" evidence="2 7"/>
<accession>A0ABT9B6J7</accession>
<keyword evidence="3 11" id="KW-0436">Ligase</keyword>
<comment type="similarity">
    <text evidence="1">Belongs to the ATP-dependent AMP-binding enzyme family.</text>
</comment>
<dbReference type="Gene3D" id="3.40.50.12780">
    <property type="entry name" value="N-terminal domain of ligase-like"/>
    <property type="match status" value="1"/>
</dbReference>
<dbReference type="InterPro" id="IPR032387">
    <property type="entry name" value="ACAS_N"/>
</dbReference>
<evidence type="ECO:0000256" key="5">
    <source>
        <dbReference type="ARBA" id="ARBA00022840"/>
    </source>
</evidence>
<dbReference type="Pfam" id="PF00501">
    <property type="entry name" value="AMP-binding"/>
    <property type="match status" value="1"/>
</dbReference>
<proteinExistence type="inferred from homology"/>
<evidence type="ECO:0000256" key="6">
    <source>
        <dbReference type="ARBA" id="ARBA00022990"/>
    </source>
</evidence>
<dbReference type="PANTHER" id="PTHR24095">
    <property type="entry name" value="ACETYL-COENZYME A SYNTHETASE"/>
    <property type="match status" value="1"/>
</dbReference>
<evidence type="ECO:0000259" key="10">
    <source>
        <dbReference type="Pfam" id="PF16177"/>
    </source>
</evidence>
<name>A0ABT9B6J7_9BACT</name>
<dbReference type="GO" id="GO:0003987">
    <property type="term" value="F:acetate-CoA ligase activity"/>
    <property type="evidence" value="ECO:0007669"/>
    <property type="project" value="UniProtKB-EC"/>
</dbReference>
<keyword evidence="12" id="KW-1185">Reference proteome</keyword>
<evidence type="ECO:0000256" key="7">
    <source>
        <dbReference type="NCBIfam" id="TIGR02188"/>
    </source>
</evidence>
<sequence length="637" mass="70328">MSFARIRTLDEYHAAYEQAATHPDKFWGDIAEGFSWRRKWNTVRGGEFSPAGTSTWFEGAALNLTENCLDRHLATRANKLAIIFEPNDPKERHTRLTYRELYEQVCQMANVLLKNGVQKGDRVIIYLPMIPQLAITVLACARIGAVHSVVFAGFSATAIADRVQDAGAEFVVTADGLNRGAKQIPVKSVVDEALQSCPGVRRVLVVEHTSWPVNMQAGRDVWFHDEVQGVAKACPAVEMQAEDPLFILYTSGSTGKPKGVVHTQAGYMVWASFTFQNVFQVEENDVYWCTADIGWVTGHTYLLYGPLLSGSTSLMFEGVPTYPSPGRFWEVIDKHHVTIFYTAPTAIRSLMAHSVDHVLAYSLSSLRVLGSVGEPINEEAWHWYHQHVGKGRCPIVDTWWQTETGGILISALAGITPSVPARAGLPLPGVLPVLLNQDGTEIEGNDQEGYLAVKASWPGIIRTTWGDHERARQTYFQPYPGYYFTGDGARRDAQGLYRIIGRVDDVINVSGHRFGTAEIESAINESPEVVESAVVGYPHDVKGQGIYAYVICQNGLPDNDIDRQRVESSILEAVVANIGRIAKPDKIQLVSGLPKTRSGKIMRRILRKVAEGETQNLGDTTTLLDPLVVEEIVAGKK</sequence>
<dbReference type="InterPro" id="IPR025110">
    <property type="entry name" value="AMP-bd_C"/>
</dbReference>
<dbReference type="PANTHER" id="PTHR24095:SF14">
    <property type="entry name" value="ACETYL-COENZYME A SYNTHETASE 1"/>
    <property type="match status" value="1"/>
</dbReference>
<dbReference type="InterPro" id="IPR042099">
    <property type="entry name" value="ANL_N_sf"/>
</dbReference>
<feature type="domain" description="AMP-dependent synthetase/ligase" evidence="8">
    <location>
        <begin position="70"/>
        <end position="455"/>
    </location>
</feature>
<feature type="domain" description="AMP-binding enzyme C-terminal" evidence="9">
    <location>
        <begin position="518"/>
        <end position="600"/>
    </location>
</feature>
<dbReference type="InterPro" id="IPR011904">
    <property type="entry name" value="Ac_CoA_lig"/>
</dbReference>
<dbReference type="Proteomes" id="UP001176429">
    <property type="component" value="Unassembled WGS sequence"/>
</dbReference>
<evidence type="ECO:0000259" key="8">
    <source>
        <dbReference type="Pfam" id="PF00501"/>
    </source>
</evidence>
<dbReference type="InterPro" id="IPR000873">
    <property type="entry name" value="AMP-dep_synth/lig_dom"/>
</dbReference>
<dbReference type="NCBIfam" id="TIGR02188">
    <property type="entry name" value="Ac_CoA_lig_AcsA"/>
    <property type="match status" value="1"/>
</dbReference>
<keyword evidence="5" id="KW-0067">ATP-binding</keyword>
<organism evidence="11 12">
    <name type="scientific">Hymenobacter aranciens</name>
    <dbReference type="NCBI Taxonomy" id="3063996"/>
    <lineage>
        <taxon>Bacteria</taxon>
        <taxon>Pseudomonadati</taxon>
        <taxon>Bacteroidota</taxon>
        <taxon>Cytophagia</taxon>
        <taxon>Cytophagales</taxon>
        <taxon>Hymenobacteraceae</taxon>
        <taxon>Hymenobacter</taxon>
    </lineage>
</organism>
<dbReference type="PROSITE" id="PS00455">
    <property type="entry name" value="AMP_BINDING"/>
    <property type="match status" value="1"/>
</dbReference>
<dbReference type="SUPFAM" id="SSF56801">
    <property type="entry name" value="Acetyl-CoA synthetase-like"/>
    <property type="match status" value="1"/>
</dbReference>
<dbReference type="InterPro" id="IPR020845">
    <property type="entry name" value="AMP-binding_CS"/>
</dbReference>
<keyword evidence="4" id="KW-0547">Nucleotide-binding</keyword>
<dbReference type="NCBIfam" id="NF001208">
    <property type="entry name" value="PRK00174.1"/>
    <property type="match status" value="1"/>
</dbReference>
<reference evidence="11" key="1">
    <citation type="submission" date="2023-07" db="EMBL/GenBank/DDBJ databases">
        <authorList>
            <person name="Kim M.K."/>
        </authorList>
    </citation>
    <scope>NUCLEOTIDE SEQUENCE</scope>
    <source>
        <strain evidence="11">ASUV-10-1</strain>
    </source>
</reference>
<dbReference type="CDD" id="cd05966">
    <property type="entry name" value="ACS"/>
    <property type="match status" value="1"/>
</dbReference>
<evidence type="ECO:0000313" key="11">
    <source>
        <dbReference type="EMBL" id="MDO7873845.1"/>
    </source>
</evidence>
<evidence type="ECO:0000256" key="3">
    <source>
        <dbReference type="ARBA" id="ARBA00022598"/>
    </source>
</evidence>
<dbReference type="EMBL" id="JAUQSY010000002">
    <property type="protein sequence ID" value="MDO7873845.1"/>
    <property type="molecule type" value="Genomic_DNA"/>
</dbReference>
<comment type="caution">
    <text evidence="11">The sequence shown here is derived from an EMBL/GenBank/DDBJ whole genome shotgun (WGS) entry which is preliminary data.</text>
</comment>
<dbReference type="InterPro" id="IPR045851">
    <property type="entry name" value="AMP-bd_C_sf"/>
</dbReference>
<evidence type="ECO:0000259" key="9">
    <source>
        <dbReference type="Pfam" id="PF13193"/>
    </source>
</evidence>
<protein>
    <recommendedName>
        <fullName evidence="2 7">Acetate--CoA ligase</fullName>
        <ecNumber evidence="2 7">6.2.1.1</ecNumber>
    </recommendedName>
</protein>
<keyword evidence="6" id="KW-0007">Acetylation</keyword>
<dbReference type="RefSeq" id="WP_305005158.1">
    <property type="nucleotide sequence ID" value="NZ_JAUQSY010000002.1"/>
</dbReference>
<evidence type="ECO:0000256" key="1">
    <source>
        <dbReference type="ARBA" id="ARBA00006432"/>
    </source>
</evidence>
<dbReference type="Gene3D" id="3.30.300.30">
    <property type="match status" value="1"/>
</dbReference>
<gene>
    <name evidence="11" type="primary">acs</name>
    <name evidence="11" type="ORF">Q5H93_03805</name>
</gene>
<evidence type="ECO:0000256" key="4">
    <source>
        <dbReference type="ARBA" id="ARBA00022741"/>
    </source>
</evidence>
<feature type="domain" description="Acetyl-coenzyme A synthetase N-terminal" evidence="10">
    <location>
        <begin position="12"/>
        <end position="68"/>
    </location>
</feature>
<evidence type="ECO:0000256" key="2">
    <source>
        <dbReference type="ARBA" id="ARBA00013275"/>
    </source>
</evidence>
<dbReference type="Pfam" id="PF16177">
    <property type="entry name" value="ACAS_N"/>
    <property type="match status" value="1"/>
</dbReference>
<dbReference type="Pfam" id="PF13193">
    <property type="entry name" value="AMP-binding_C"/>
    <property type="match status" value="1"/>
</dbReference>
<evidence type="ECO:0000313" key="12">
    <source>
        <dbReference type="Proteomes" id="UP001176429"/>
    </source>
</evidence>